<name>A0A8J5UTW3_9HYME</name>
<feature type="compositionally biased region" description="Basic and acidic residues" evidence="1">
    <location>
        <begin position="62"/>
        <end position="71"/>
    </location>
</feature>
<feature type="compositionally biased region" description="Basic residues" evidence="1">
    <location>
        <begin position="19"/>
        <end position="37"/>
    </location>
</feature>
<dbReference type="AlphaFoldDB" id="A0A8J5UTW3"/>
<organism evidence="2 3">
    <name type="scientific">Cotesia typhae</name>
    <dbReference type="NCBI Taxonomy" id="2053667"/>
    <lineage>
        <taxon>Eukaryota</taxon>
        <taxon>Metazoa</taxon>
        <taxon>Ecdysozoa</taxon>
        <taxon>Arthropoda</taxon>
        <taxon>Hexapoda</taxon>
        <taxon>Insecta</taxon>
        <taxon>Pterygota</taxon>
        <taxon>Neoptera</taxon>
        <taxon>Endopterygota</taxon>
        <taxon>Hymenoptera</taxon>
        <taxon>Apocrita</taxon>
        <taxon>Ichneumonoidea</taxon>
        <taxon>Braconidae</taxon>
        <taxon>Microgastrinae</taxon>
        <taxon>Cotesia</taxon>
    </lineage>
</organism>
<reference evidence="2" key="2">
    <citation type="submission" date="2021-04" db="EMBL/GenBank/DDBJ databases">
        <title>Genome-wide patterns of bracovirus chromosomal integration into multiple host tissues during parasitism.</title>
        <authorList>
            <person name="Chebbi M.A.C."/>
        </authorList>
    </citation>
    <scope>NUCLEOTIDE SEQUENCE</scope>
    <source>
        <tissue evidence="2">Whole body</tissue>
    </source>
</reference>
<evidence type="ECO:0000256" key="1">
    <source>
        <dbReference type="SAM" id="MobiDB-lite"/>
    </source>
</evidence>
<comment type="caution">
    <text evidence="2">The sequence shown here is derived from an EMBL/GenBank/DDBJ whole genome shotgun (WGS) entry which is preliminary data.</text>
</comment>
<accession>A0A8J5UTW3</accession>
<gene>
    <name evidence="2" type="ORF">G9C98_000083</name>
</gene>
<keyword evidence="3" id="KW-1185">Reference proteome</keyword>
<feature type="region of interest" description="Disordered" evidence="1">
    <location>
        <begin position="19"/>
        <end position="71"/>
    </location>
</feature>
<sequence length="71" mass="8408">MPLVSDNMMTVLIYSRVRRKKRRIHKSTSRRNTHRQRPLQILPKRQGPLNAGSLRKLRKIHPTADSRARNI</sequence>
<evidence type="ECO:0000313" key="3">
    <source>
        <dbReference type="Proteomes" id="UP000729913"/>
    </source>
</evidence>
<dbReference type="Proteomes" id="UP000729913">
    <property type="component" value="Unassembled WGS sequence"/>
</dbReference>
<protein>
    <submittedName>
        <fullName evidence="2">Uncharacterized protein</fullName>
    </submittedName>
</protein>
<proteinExistence type="predicted"/>
<reference evidence="2" key="1">
    <citation type="submission" date="2020-03" db="EMBL/GenBank/DDBJ databases">
        <authorList>
            <person name="Chebbi M.A."/>
            <person name="Drezen J.M."/>
        </authorList>
    </citation>
    <scope>NUCLEOTIDE SEQUENCE</scope>
    <source>
        <tissue evidence="2">Whole body</tissue>
    </source>
</reference>
<evidence type="ECO:0000313" key="2">
    <source>
        <dbReference type="EMBL" id="KAG8042092.1"/>
    </source>
</evidence>
<dbReference type="EMBL" id="JAAOIC020000003">
    <property type="protein sequence ID" value="KAG8042092.1"/>
    <property type="molecule type" value="Genomic_DNA"/>
</dbReference>